<accession>A0A483M3R5</accession>
<feature type="transmembrane region" description="Helical" evidence="1">
    <location>
        <begin position="43"/>
        <end position="65"/>
    </location>
</feature>
<evidence type="ECO:0000256" key="2">
    <source>
        <dbReference type="SAM" id="SignalP"/>
    </source>
</evidence>
<dbReference type="AlphaFoldDB" id="A0A483M3R5"/>
<comment type="caution">
    <text evidence="3">The sequence shown here is derived from an EMBL/GenBank/DDBJ whole genome shotgun (WGS) entry which is preliminary data.</text>
</comment>
<evidence type="ECO:0000256" key="1">
    <source>
        <dbReference type="SAM" id="Phobius"/>
    </source>
</evidence>
<feature type="chain" id="PRO_5019827380" evidence="2">
    <location>
        <begin position="28"/>
        <end position="96"/>
    </location>
</feature>
<keyword evidence="1" id="KW-0812">Transmembrane</keyword>
<dbReference type="EMBL" id="SDCT01000054">
    <property type="protein sequence ID" value="TCX81993.1"/>
    <property type="molecule type" value="Genomic_DNA"/>
</dbReference>
<dbReference type="RefSeq" id="WP_046082579.1">
    <property type="nucleotide sequence ID" value="NZ_JALXGH010000048.1"/>
</dbReference>
<evidence type="ECO:0000313" key="3">
    <source>
        <dbReference type="EMBL" id="TCX81993.1"/>
    </source>
</evidence>
<gene>
    <name evidence="3" type="ORF">ETF13_24930</name>
</gene>
<keyword evidence="2" id="KW-0732">Signal</keyword>
<keyword evidence="1" id="KW-1133">Transmembrane helix</keyword>
<protein>
    <submittedName>
        <fullName evidence="3">Conjugal transfer protein TraM</fullName>
    </submittedName>
</protein>
<reference evidence="3" key="1">
    <citation type="submission" date="2019-01" db="EMBL/GenBank/DDBJ databases">
        <authorList>
            <person name="Lista F."/>
            <person name="Anselmo A."/>
        </authorList>
    </citation>
    <scope>NUCLEOTIDE SEQUENCE</scope>
    <source>
        <strain evidence="3">3S</strain>
    </source>
</reference>
<sequence>MNTAIKRFFPVAMFMMVALCVPELALAAGADTGESSLSSVQSWMMTWIPIAATVLIIASAVAWIAHMLPASWAVRIVIGLIIIGSASYLVGLFGLS</sequence>
<feature type="transmembrane region" description="Helical" evidence="1">
    <location>
        <begin position="72"/>
        <end position="95"/>
    </location>
</feature>
<proteinExistence type="predicted"/>
<dbReference type="InterPro" id="IPR007039">
    <property type="entry name" value="TrbC/VirB2"/>
</dbReference>
<keyword evidence="1" id="KW-0472">Membrane</keyword>
<organism evidence="3">
    <name type="scientific">Klebsiella pneumoniae</name>
    <dbReference type="NCBI Taxonomy" id="573"/>
    <lineage>
        <taxon>Bacteria</taxon>
        <taxon>Pseudomonadati</taxon>
        <taxon>Pseudomonadota</taxon>
        <taxon>Gammaproteobacteria</taxon>
        <taxon>Enterobacterales</taxon>
        <taxon>Enterobacteriaceae</taxon>
        <taxon>Klebsiella/Raoultella group</taxon>
        <taxon>Klebsiella</taxon>
        <taxon>Klebsiella pneumoniae complex</taxon>
    </lineage>
</organism>
<name>A0A483M3R5_KLEPN</name>
<feature type="signal peptide" evidence="2">
    <location>
        <begin position="1"/>
        <end position="27"/>
    </location>
</feature>
<dbReference type="Pfam" id="PF04956">
    <property type="entry name" value="TrbC"/>
    <property type="match status" value="1"/>
</dbReference>